<dbReference type="SUPFAM" id="SSF51206">
    <property type="entry name" value="cAMP-binding domain-like"/>
    <property type="match status" value="1"/>
</dbReference>
<sequence length="199" mass="23083">MTTDAFFAKIRTYAALSEAAERAWTALLRPRHYRKDDIFIRAGDVPTSCAFVVEGLFYQHYVGPDGDLIVKYFFPENRIAASVSATLLGEPSLFTITAIEDSTVLEYDFAAFRALAATFPDIAAFYIRYMERHWIIEKEPGEISFRHDDAMKRYRDFIRREPELHRRLKQHHIAAWLGITPESLSRLRRAIAYGRMERG</sequence>
<keyword evidence="3" id="KW-1185">Reference proteome</keyword>
<keyword evidence="2" id="KW-0808">Transferase</keyword>
<dbReference type="Proteomes" id="UP000199664">
    <property type="component" value="Unassembled WGS sequence"/>
</dbReference>
<dbReference type="STRING" id="1036779.SAMN04515666_11070"/>
<evidence type="ECO:0000259" key="1">
    <source>
        <dbReference type="Pfam" id="PF00027"/>
    </source>
</evidence>
<dbReference type="GO" id="GO:0016301">
    <property type="term" value="F:kinase activity"/>
    <property type="evidence" value="ECO:0007669"/>
    <property type="project" value="UniProtKB-KW"/>
</dbReference>
<dbReference type="AlphaFoldDB" id="A0A1H7XKX2"/>
<accession>A0A1H7XKX2</accession>
<organism evidence="2 3">
    <name type="scientific">Bosea lupini</name>
    <dbReference type="NCBI Taxonomy" id="1036779"/>
    <lineage>
        <taxon>Bacteria</taxon>
        <taxon>Pseudomonadati</taxon>
        <taxon>Pseudomonadota</taxon>
        <taxon>Alphaproteobacteria</taxon>
        <taxon>Hyphomicrobiales</taxon>
        <taxon>Boseaceae</taxon>
        <taxon>Bosea</taxon>
    </lineage>
</organism>
<name>A0A1H7XKX2_9HYPH</name>
<dbReference type="Pfam" id="PF00027">
    <property type="entry name" value="cNMP_binding"/>
    <property type="match status" value="1"/>
</dbReference>
<keyword evidence="2" id="KW-0418">Kinase</keyword>
<evidence type="ECO:0000313" key="3">
    <source>
        <dbReference type="Proteomes" id="UP000199664"/>
    </source>
</evidence>
<feature type="domain" description="Cyclic nucleotide-binding" evidence="1">
    <location>
        <begin position="31"/>
        <end position="117"/>
    </location>
</feature>
<evidence type="ECO:0000313" key="2">
    <source>
        <dbReference type="EMBL" id="SEM34440.1"/>
    </source>
</evidence>
<dbReference type="InterPro" id="IPR018490">
    <property type="entry name" value="cNMP-bd_dom_sf"/>
</dbReference>
<gene>
    <name evidence="2" type="ORF">SAMN04515666_11070</name>
</gene>
<dbReference type="Gene3D" id="2.60.120.10">
    <property type="entry name" value="Jelly Rolls"/>
    <property type="match status" value="1"/>
</dbReference>
<dbReference type="InterPro" id="IPR000595">
    <property type="entry name" value="cNMP-bd_dom"/>
</dbReference>
<dbReference type="OrthoDB" id="9798104at2"/>
<proteinExistence type="predicted"/>
<dbReference type="RefSeq" id="WP_091841332.1">
    <property type="nucleotide sequence ID" value="NZ_FOAN01000010.1"/>
</dbReference>
<dbReference type="EMBL" id="FOAN01000010">
    <property type="protein sequence ID" value="SEM34440.1"/>
    <property type="molecule type" value="Genomic_DNA"/>
</dbReference>
<reference evidence="3" key="1">
    <citation type="submission" date="2016-10" db="EMBL/GenBank/DDBJ databases">
        <authorList>
            <person name="Varghese N."/>
            <person name="Submissions S."/>
        </authorList>
    </citation>
    <scope>NUCLEOTIDE SEQUENCE [LARGE SCALE GENOMIC DNA]</scope>
    <source>
        <strain evidence="3">LMG 26383,CCUG 61248,R- 45681</strain>
    </source>
</reference>
<dbReference type="InterPro" id="IPR014710">
    <property type="entry name" value="RmlC-like_jellyroll"/>
</dbReference>
<protein>
    <submittedName>
        <fullName evidence="2">cAMP-binding domain of CRP or a regulatory subunit of cAMP-dependent protein kinases</fullName>
    </submittedName>
</protein>
<dbReference type="CDD" id="cd00038">
    <property type="entry name" value="CAP_ED"/>
    <property type="match status" value="1"/>
</dbReference>